<evidence type="ECO:0000256" key="2">
    <source>
        <dbReference type="ARBA" id="ARBA00022801"/>
    </source>
</evidence>
<evidence type="ECO:0000256" key="1">
    <source>
        <dbReference type="ARBA" id="ARBA00008668"/>
    </source>
</evidence>
<evidence type="ECO:0000313" key="4">
    <source>
        <dbReference type="EMBL" id="MFF5900452.1"/>
    </source>
</evidence>
<dbReference type="Gene3D" id="3.40.50.1110">
    <property type="entry name" value="SGNH hydrolase"/>
    <property type="match status" value="1"/>
</dbReference>
<dbReference type="SUPFAM" id="SSF52266">
    <property type="entry name" value="SGNH hydrolase"/>
    <property type="match status" value="1"/>
</dbReference>
<keyword evidence="5" id="KW-1185">Reference proteome</keyword>
<dbReference type="Pfam" id="PF13472">
    <property type="entry name" value="Lipase_GDSL_2"/>
    <property type="match status" value="1"/>
</dbReference>
<evidence type="ECO:0000313" key="5">
    <source>
        <dbReference type="Proteomes" id="UP001602322"/>
    </source>
</evidence>
<dbReference type="RefSeq" id="WP_145812051.1">
    <property type="nucleotide sequence ID" value="NZ_JBIBEG010000013.1"/>
</dbReference>
<accession>A0ABW6XFB3</accession>
<dbReference type="InterPro" id="IPR037459">
    <property type="entry name" value="RhgT-like"/>
</dbReference>
<proteinExistence type="inferred from homology"/>
<keyword evidence="2" id="KW-0378">Hydrolase</keyword>
<dbReference type="InterPro" id="IPR036514">
    <property type="entry name" value="SGNH_hydro_sf"/>
</dbReference>
<organism evidence="4 5">
    <name type="scientific">Streptomyces argenteolus</name>
    <dbReference type="NCBI Taxonomy" id="67274"/>
    <lineage>
        <taxon>Bacteria</taxon>
        <taxon>Bacillati</taxon>
        <taxon>Actinomycetota</taxon>
        <taxon>Actinomycetes</taxon>
        <taxon>Kitasatosporales</taxon>
        <taxon>Streptomycetaceae</taxon>
        <taxon>Streptomyces</taxon>
    </lineage>
</organism>
<comment type="caution">
    <text evidence="4">The sequence shown here is derived from an EMBL/GenBank/DDBJ whole genome shotgun (WGS) entry which is preliminary data.</text>
</comment>
<sequence>MNRTIFVLGDSVPAPRTDEEAPMAGWGQKIQELLVGPIEVANYARSAMTTRKYYTERFAGLLNRMKPGDIVLLGFGGVDHMIHNGMRYVPVPEYQELLALFTDYIRSEGGVPVMVTPTARYAFSATGEVKNTRGEYPRAMAETAAERNVPLIDLTGITMSLWSRIGPTRLRQYFCWVDAGEHPLHPDGNIDSSHLNHPGAYEVARLVVAGLVERSVLTRADVDIAALMEPEGLPPVSHEFTVQSPESALAYGMRTGEAPTFARPVAGATVGPMTKFSGTAAPGTDYLLFFEQGQYIGGTGVGVAGQWLWRRAVEWTPGEHLIQCVGLRADGCSPTAEQHFQVISGVAPAVITAPKENKFAGPKVRFAGRTQPGATKVVLMESGRLIGATAVDEKGEWHFTHAHRWRAGHHAVDVIALFGAQESAPATVRFKVVGIPENSSIRAAGSSREDACGETCNHRPFTGTW</sequence>
<dbReference type="EMBL" id="JBIBEG010000013">
    <property type="protein sequence ID" value="MFF5900452.1"/>
    <property type="molecule type" value="Genomic_DNA"/>
</dbReference>
<feature type="domain" description="SGNH hydrolase-type esterase" evidence="3">
    <location>
        <begin position="7"/>
        <end position="186"/>
    </location>
</feature>
<dbReference type="PANTHER" id="PTHR43695:SF1">
    <property type="entry name" value="RHAMNOGALACTURONAN ACETYLESTERASE"/>
    <property type="match status" value="1"/>
</dbReference>
<dbReference type="InterPro" id="IPR013830">
    <property type="entry name" value="SGNH_hydro"/>
</dbReference>
<evidence type="ECO:0000259" key="3">
    <source>
        <dbReference type="Pfam" id="PF13472"/>
    </source>
</evidence>
<comment type="similarity">
    <text evidence="1">Belongs to the 'GDSL' lipolytic enzyme family.</text>
</comment>
<reference evidence="4 5" key="1">
    <citation type="submission" date="2024-10" db="EMBL/GenBank/DDBJ databases">
        <title>The Natural Products Discovery Center: Release of the First 8490 Sequenced Strains for Exploring Actinobacteria Biosynthetic Diversity.</title>
        <authorList>
            <person name="Kalkreuter E."/>
            <person name="Kautsar S.A."/>
            <person name="Yang D."/>
            <person name="Bader C.D."/>
            <person name="Teijaro C.N."/>
            <person name="Fluegel L."/>
            <person name="Davis C.M."/>
            <person name="Simpson J.R."/>
            <person name="Lauterbach L."/>
            <person name="Steele A.D."/>
            <person name="Gui C."/>
            <person name="Meng S."/>
            <person name="Li G."/>
            <person name="Viehrig K."/>
            <person name="Ye F."/>
            <person name="Su P."/>
            <person name="Kiefer A.F."/>
            <person name="Nichols A."/>
            <person name="Cepeda A.J."/>
            <person name="Yan W."/>
            <person name="Fan B."/>
            <person name="Jiang Y."/>
            <person name="Adhikari A."/>
            <person name="Zheng C.-J."/>
            <person name="Schuster L."/>
            <person name="Cowan T.M."/>
            <person name="Smanski M.J."/>
            <person name="Chevrette M.G."/>
            <person name="De Carvalho L.P.S."/>
            <person name="Shen B."/>
        </authorList>
    </citation>
    <scope>NUCLEOTIDE SEQUENCE [LARGE SCALE GENOMIC DNA]</scope>
    <source>
        <strain evidence="4 5">NPDC012540</strain>
    </source>
</reference>
<dbReference type="PANTHER" id="PTHR43695">
    <property type="entry name" value="PUTATIVE (AFU_ORTHOLOGUE AFUA_2G17250)-RELATED"/>
    <property type="match status" value="1"/>
</dbReference>
<gene>
    <name evidence="4" type="ORF">ACFY8O_31665</name>
</gene>
<name>A0ABW6XFB3_9ACTN</name>
<protein>
    <submittedName>
        <fullName evidence="4">GDSL-type esterase/lipase family protein</fullName>
    </submittedName>
</protein>
<dbReference type="Proteomes" id="UP001602322">
    <property type="component" value="Unassembled WGS sequence"/>
</dbReference>